<dbReference type="GO" id="GO:0008270">
    <property type="term" value="F:zinc ion binding"/>
    <property type="evidence" value="ECO:0007669"/>
    <property type="project" value="UniProtKB-UniRule"/>
</dbReference>
<dbReference type="InterPro" id="IPR006311">
    <property type="entry name" value="TAT_signal"/>
</dbReference>
<dbReference type="GO" id="GO:0000034">
    <property type="term" value="F:adenine deaminase activity"/>
    <property type="evidence" value="ECO:0007669"/>
    <property type="project" value="UniProtKB-UniRule"/>
</dbReference>
<protein>
    <recommendedName>
        <fullName evidence="4">Adenine deaminase</fullName>
        <shortName evidence="4">ADE</shortName>
        <ecNumber evidence="4">3.5.4.2</ecNumber>
    </recommendedName>
    <alternativeName>
        <fullName evidence="4">Adenine aminohydrolase</fullName>
        <shortName evidence="4">AAH</shortName>
    </alternativeName>
</protein>
<dbReference type="EC" id="3.5.4.2" evidence="4"/>
<comment type="similarity">
    <text evidence="4">Belongs to the metallo-dependent hydrolases superfamily. Adenosine and AMP deaminases family. Adenine deaminase type 2 subfamily.</text>
</comment>
<dbReference type="InterPro" id="IPR001365">
    <property type="entry name" value="A_deaminase_dom"/>
</dbReference>
<dbReference type="SUPFAM" id="SSF51556">
    <property type="entry name" value="Metallo-dependent hydrolases"/>
    <property type="match status" value="1"/>
</dbReference>
<keyword evidence="4" id="KW-0546">Nucleotide metabolism</keyword>
<dbReference type="NCBIfam" id="TIGR01430">
    <property type="entry name" value="aden_deam"/>
    <property type="match status" value="1"/>
</dbReference>
<comment type="cofactor">
    <cofactor evidence="4">
        <name>Zn(2+)</name>
        <dbReference type="ChEBI" id="CHEBI:29105"/>
    </cofactor>
    <text evidence="4">Binds 1 zinc ion per subunit.</text>
</comment>
<proteinExistence type="inferred from homology"/>
<evidence type="ECO:0000313" key="8">
    <source>
        <dbReference type="Proteomes" id="UP000077786"/>
    </source>
</evidence>
<keyword evidence="5" id="KW-0732">Signal</keyword>
<dbReference type="OrthoDB" id="105475at2"/>
<dbReference type="GO" id="GO:0006146">
    <property type="term" value="P:adenine catabolic process"/>
    <property type="evidence" value="ECO:0007669"/>
    <property type="project" value="UniProtKB-UniRule"/>
</dbReference>
<sequence>MTFGRRFFLANTMLFSASIALTGRASAAAASDGAGDDLTRFIYAMPKAEMHVHIEGTLEPEMKFRLAQRNGVSLPYSTVEDMRASYNFHDLQSFLKIFYEGKTVLLKEQDFYDLTYAYLTKAASQNVLYAEIFFDPQMHTDRGIPFATVMNGLTRAQADARRNLQIDSQLVLCFERELTAESAMKTLEAALPYRQHIVGIGLDSDEKNNPPDKFREVFARARKAGFHLTMHCDLNQLDTHEHIRQVLEDIQADRIDHGGNILERPDLVAVAKRRGTAFTVCPVACGWLRENGENINIIRGMLDQGLKVTVASDDPAYMKSNYVAESLVVAQGDGALNKDDLLTLARNSFEAAWISPAQRKIYLGKLEAFRRQWA</sequence>
<keyword evidence="2 4" id="KW-0378">Hydrolase</keyword>
<evidence type="ECO:0000256" key="3">
    <source>
        <dbReference type="ARBA" id="ARBA00022833"/>
    </source>
</evidence>
<dbReference type="InterPro" id="IPR006330">
    <property type="entry name" value="Ado/ade_deaminase"/>
</dbReference>
<accession>A0A1B6VJM0</accession>
<comment type="caution">
    <text evidence="7">The sequence shown here is derived from an EMBL/GenBank/DDBJ whole genome shotgun (WGS) entry which is preliminary data.</text>
</comment>
<comment type="caution">
    <text evidence="4">Lacks conserved residue(s) required for the propagation of feature annotation.</text>
</comment>
<feature type="binding site" evidence="4">
    <location>
        <position position="51"/>
    </location>
    <ligand>
        <name>Zn(2+)</name>
        <dbReference type="ChEBI" id="CHEBI:29105"/>
        <note>catalytic</note>
    </ligand>
</feature>
<dbReference type="PANTHER" id="PTHR43114:SF7">
    <property type="entry name" value="ADENOSINE DEAMINASE DOMAIN-CONTAINING PROTEIN"/>
    <property type="match status" value="1"/>
</dbReference>
<feature type="binding site" evidence="4">
    <location>
        <position position="53"/>
    </location>
    <ligand>
        <name>Zn(2+)</name>
        <dbReference type="ChEBI" id="CHEBI:29105"/>
        <note>catalytic</note>
    </ligand>
</feature>
<feature type="site" description="Important for catalytic activity" evidence="4">
    <location>
        <position position="257"/>
    </location>
</feature>
<evidence type="ECO:0000313" key="7">
    <source>
        <dbReference type="EMBL" id="OAJ67406.1"/>
    </source>
</evidence>
<evidence type="ECO:0000256" key="4">
    <source>
        <dbReference type="HAMAP-Rule" id="MF_01962"/>
    </source>
</evidence>
<dbReference type="Proteomes" id="UP000077786">
    <property type="component" value="Unassembled WGS sequence"/>
</dbReference>
<dbReference type="AlphaFoldDB" id="A0A1B6VJM0"/>
<dbReference type="GO" id="GO:0043103">
    <property type="term" value="P:hypoxanthine salvage"/>
    <property type="evidence" value="ECO:0007669"/>
    <property type="project" value="UniProtKB-UniRule"/>
</dbReference>
<feature type="binding site" evidence="4">
    <location>
        <position position="313"/>
    </location>
    <ligand>
        <name>Zn(2+)</name>
        <dbReference type="ChEBI" id="CHEBI:29105"/>
        <note>catalytic</note>
    </ligand>
</feature>
<dbReference type="PANTHER" id="PTHR43114">
    <property type="entry name" value="ADENINE DEAMINASE"/>
    <property type="match status" value="1"/>
</dbReference>
<dbReference type="InterPro" id="IPR028892">
    <property type="entry name" value="ADE"/>
</dbReference>
<dbReference type="GO" id="GO:0005829">
    <property type="term" value="C:cytosol"/>
    <property type="evidence" value="ECO:0007669"/>
    <property type="project" value="TreeGrafter"/>
</dbReference>
<feature type="chain" id="PRO_5008590168" description="Adenine deaminase" evidence="5">
    <location>
        <begin position="28"/>
        <end position="374"/>
    </location>
</feature>
<feature type="binding site" evidence="4">
    <location>
        <position position="314"/>
    </location>
    <ligand>
        <name>substrate</name>
    </ligand>
</feature>
<keyword evidence="3 4" id="KW-0862">Zinc</keyword>
<name>A0A1B6VJM0_9PROT</name>
<gene>
    <name evidence="7" type="ORF">A0123_02005</name>
</gene>
<reference evidence="7 8" key="1">
    <citation type="submission" date="2016-03" db="EMBL/GenBank/DDBJ databases">
        <title>Draft genome sequence of Gluconobacter cerinus strain CECT 9110.</title>
        <authorList>
            <person name="Sainz F."/>
            <person name="Mas A."/>
            <person name="Torija M.J."/>
        </authorList>
    </citation>
    <scope>NUCLEOTIDE SEQUENCE [LARGE SCALE GENOMIC DNA]</scope>
    <source>
        <strain evidence="7 8">CECT 9110</strain>
    </source>
</reference>
<evidence type="ECO:0000256" key="5">
    <source>
        <dbReference type="SAM" id="SignalP"/>
    </source>
</evidence>
<evidence type="ECO:0000256" key="1">
    <source>
        <dbReference type="ARBA" id="ARBA00022723"/>
    </source>
</evidence>
<dbReference type="InterPro" id="IPR032466">
    <property type="entry name" value="Metal_Hydrolase"/>
</dbReference>
<dbReference type="Gene3D" id="3.20.20.140">
    <property type="entry name" value="Metal-dependent hydrolases"/>
    <property type="match status" value="1"/>
</dbReference>
<comment type="catalytic activity">
    <reaction evidence="4">
        <text>adenine + H2O + H(+) = hypoxanthine + NH4(+)</text>
        <dbReference type="Rhea" id="RHEA:23688"/>
        <dbReference type="ChEBI" id="CHEBI:15377"/>
        <dbReference type="ChEBI" id="CHEBI:15378"/>
        <dbReference type="ChEBI" id="CHEBI:16708"/>
        <dbReference type="ChEBI" id="CHEBI:17368"/>
        <dbReference type="ChEBI" id="CHEBI:28938"/>
        <dbReference type="EC" id="3.5.4.2"/>
    </reaction>
</comment>
<keyword evidence="1 4" id="KW-0479">Metal-binding</keyword>
<dbReference type="EMBL" id="LUTU01000008">
    <property type="protein sequence ID" value="OAJ67406.1"/>
    <property type="molecule type" value="Genomic_DNA"/>
</dbReference>
<feature type="domain" description="Adenosine deaminase" evidence="6">
    <location>
        <begin position="46"/>
        <end position="361"/>
    </location>
</feature>
<evidence type="ECO:0000259" key="6">
    <source>
        <dbReference type="Pfam" id="PF00962"/>
    </source>
</evidence>
<dbReference type="RefSeq" id="WP_064274704.1">
    <property type="nucleotide sequence ID" value="NZ_LUTU01000008.1"/>
</dbReference>
<dbReference type="PATRIC" id="fig|38307.3.peg.2068"/>
<feature type="binding site" evidence="4">
    <location>
        <position position="231"/>
    </location>
    <ligand>
        <name>Zn(2+)</name>
        <dbReference type="ChEBI" id="CHEBI:29105"/>
        <note>catalytic</note>
    </ligand>
</feature>
<dbReference type="Pfam" id="PF00962">
    <property type="entry name" value="A_deaminase"/>
    <property type="match status" value="1"/>
</dbReference>
<dbReference type="HAMAP" id="MF_01962">
    <property type="entry name" value="Adenine_deaminase"/>
    <property type="match status" value="1"/>
</dbReference>
<organism evidence="7 8">
    <name type="scientific">Gluconobacter cerinus</name>
    <dbReference type="NCBI Taxonomy" id="38307"/>
    <lineage>
        <taxon>Bacteria</taxon>
        <taxon>Pseudomonadati</taxon>
        <taxon>Pseudomonadota</taxon>
        <taxon>Alphaproteobacteria</taxon>
        <taxon>Acetobacterales</taxon>
        <taxon>Acetobacteraceae</taxon>
        <taxon>Gluconobacter</taxon>
    </lineage>
</organism>
<comment type="function">
    <text evidence="4">Catalyzes the hydrolytic deamination of adenine to hypoxanthine. Plays an important role in the purine salvage pathway and in nitrogen catabolism.</text>
</comment>
<dbReference type="PROSITE" id="PS51318">
    <property type="entry name" value="TAT"/>
    <property type="match status" value="1"/>
</dbReference>
<evidence type="ECO:0000256" key="2">
    <source>
        <dbReference type="ARBA" id="ARBA00022801"/>
    </source>
</evidence>
<dbReference type="GO" id="GO:0009117">
    <property type="term" value="P:nucleotide metabolic process"/>
    <property type="evidence" value="ECO:0007669"/>
    <property type="project" value="UniProtKB-KW"/>
</dbReference>
<feature type="signal peptide" evidence="5">
    <location>
        <begin position="1"/>
        <end position="27"/>
    </location>
</feature>